<dbReference type="InterPro" id="IPR013094">
    <property type="entry name" value="AB_hydrolase_3"/>
</dbReference>
<proteinExistence type="predicted"/>
<evidence type="ECO:0000313" key="4">
    <source>
        <dbReference type="EMBL" id="OAA61608.1"/>
    </source>
</evidence>
<dbReference type="Gene3D" id="3.40.50.1820">
    <property type="entry name" value="alpha/beta hydrolase"/>
    <property type="match status" value="1"/>
</dbReference>
<dbReference type="InterPro" id="IPR050300">
    <property type="entry name" value="GDXG_lipolytic_enzyme"/>
</dbReference>
<feature type="region of interest" description="Disordered" evidence="2">
    <location>
        <begin position="1"/>
        <end position="44"/>
    </location>
</feature>
<dbReference type="Pfam" id="PF07859">
    <property type="entry name" value="Abhydrolase_3"/>
    <property type="match status" value="1"/>
</dbReference>
<dbReference type="EMBL" id="AZHD01000007">
    <property type="protein sequence ID" value="OAA61608.1"/>
    <property type="molecule type" value="Genomic_DNA"/>
</dbReference>
<keyword evidence="1 4" id="KW-0378">Hydrolase</keyword>
<organism evidence="4 5">
    <name type="scientific">Niveomyces insectorum RCEF 264</name>
    <dbReference type="NCBI Taxonomy" id="1081102"/>
    <lineage>
        <taxon>Eukaryota</taxon>
        <taxon>Fungi</taxon>
        <taxon>Dikarya</taxon>
        <taxon>Ascomycota</taxon>
        <taxon>Pezizomycotina</taxon>
        <taxon>Sordariomycetes</taxon>
        <taxon>Hypocreomycetidae</taxon>
        <taxon>Hypocreales</taxon>
        <taxon>Cordycipitaceae</taxon>
        <taxon>Niveomyces</taxon>
    </lineage>
</organism>
<dbReference type="AlphaFoldDB" id="A0A167UIH6"/>
<dbReference type="STRING" id="1081102.A0A167UIH6"/>
<protein>
    <submittedName>
        <fullName evidence="4">Alpha beta hydrolase domain containing protein</fullName>
    </submittedName>
</protein>
<dbReference type="OrthoDB" id="408631at2759"/>
<accession>A0A167UIH6</accession>
<feature type="domain" description="Alpha/beta hydrolase fold-3" evidence="3">
    <location>
        <begin position="204"/>
        <end position="384"/>
    </location>
</feature>
<evidence type="ECO:0000256" key="1">
    <source>
        <dbReference type="ARBA" id="ARBA00022801"/>
    </source>
</evidence>
<dbReference type="PANTHER" id="PTHR48081:SF8">
    <property type="entry name" value="ALPHA_BETA HYDROLASE FOLD-3 DOMAIN-CONTAINING PROTEIN-RELATED"/>
    <property type="match status" value="1"/>
</dbReference>
<name>A0A167UIH6_9HYPO</name>
<dbReference type="SUPFAM" id="SSF53474">
    <property type="entry name" value="alpha/beta-Hydrolases"/>
    <property type="match status" value="1"/>
</dbReference>
<dbReference type="InterPro" id="IPR029058">
    <property type="entry name" value="AB_hydrolase_fold"/>
</dbReference>
<keyword evidence="5" id="KW-1185">Reference proteome</keyword>
<dbReference type="PANTHER" id="PTHR48081">
    <property type="entry name" value="AB HYDROLASE SUPERFAMILY PROTEIN C4A8.06C"/>
    <property type="match status" value="1"/>
</dbReference>
<reference evidence="4 5" key="1">
    <citation type="journal article" date="2016" name="Genome Biol. Evol.">
        <title>Divergent and convergent evolution of fungal pathogenicity.</title>
        <authorList>
            <person name="Shang Y."/>
            <person name="Xiao G."/>
            <person name="Zheng P."/>
            <person name="Cen K."/>
            <person name="Zhan S."/>
            <person name="Wang C."/>
        </authorList>
    </citation>
    <scope>NUCLEOTIDE SEQUENCE [LARGE SCALE GENOMIC DNA]</scope>
    <source>
        <strain evidence="4 5">RCEF 264</strain>
    </source>
</reference>
<gene>
    <name evidence="4" type="ORF">SPI_04467</name>
</gene>
<evidence type="ECO:0000256" key="2">
    <source>
        <dbReference type="SAM" id="MobiDB-lite"/>
    </source>
</evidence>
<evidence type="ECO:0000259" key="3">
    <source>
        <dbReference type="Pfam" id="PF07859"/>
    </source>
</evidence>
<dbReference type="GO" id="GO:0016787">
    <property type="term" value="F:hydrolase activity"/>
    <property type="evidence" value="ECO:0007669"/>
    <property type="project" value="UniProtKB-KW"/>
</dbReference>
<evidence type="ECO:0000313" key="5">
    <source>
        <dbReference type="Proteomes" id="UP000076874"/>
    </source>
</evidence>
<comment type="caution">
    <text evidence="4">The sequence shown here is derived from an EMBL/GenBank/DDBJ whole genome shotgun (WGS) entry which is preliminary data.</text>
</comment>
<sequence>MKASSPPREAQEENDPGVKSAVPAGAGKSAIDRLRLTEPPPLNPAWRAYERAANLPTPPRRVEPPLVRQPLYAAERRELIARMTAPGARDHHLAQGVHVRSLTVPSSLDGFAIPVLEYSRDDTTATRNDQGGVDHHGDGAVAAPAPSTSTFMSPSPDYVVLYIHGGGLQIGEADSEELDCRRILKEAVLPSPQDGGPDRDRTTASLVVYSVGYRLMPQHPASTCLADCIDVFRECARQATSATKLLLVGSSSGGELAALVAQEVGEAAAARLGGVVLRCPVTSDAFQGIEYVPAALRPLHTTTANLAFQTSILGPMQRAVPRDGLPRMPLEAPPAVLRTQPRHWIQVCTNDMLYADGVCYAKALEMAGVAVRVDVVVGWPHTFWLTAPWMAEALAADRAMLDGLAWVADAP</sequence>
<dbReference type="Proteomes" id="UP000076874">
    <property type="component" value="Unassembled WGS sequence"/>
</dbReference>